<dbReference type="AlphaFoldDB" id="A0A8H5FT07"/>
<gene>
    <name evidence="2" type="ORF">D9758_014869</name>
</gene>
<dbReference type="PANTHER" id="PTHR35569:SF1">
    <property type="entry name" value="CYANAMIDE HYDRATASE DDI2-RELATED"/>
    <property type="match status" value="1"/>
</dbReference>
<evidence type="ECO:0008006" key="4">
    <source>
        <dbReference type="Google" id="ProtNLM"/>
    </source>
</evidence>
<dbReference type="SUPFAM" id="SSF109604">
    <property type="entry name" value="HD-domain/PDEase-like"/>
    <property type="match status" value="1"/>
</dbReference>
<dbReference type="EMBL" id="JAACJM010000090">
    <property type="protein sequence ID" value="KAF5347682.1"/>
    <property type="molecule type" value="Genomic_DNA"/>
</dbReference>
<evidence type="ECO:0000313" key="3">
    <source>
        <dbReference type="Proteomes" id="UP000559256"/>
    </source>
</evidence>
<keyword evidence="1" id="KW-0732">Signal</keyword>
<protein>
    <recommendedName>
        <fullName evidence="4">HD/PDEase domain-containing protein</fullName>
    </recommendedName>
</protein>
<feature type="signal peptide" evidence="1">
    <location>
        <begin position="1"/>
        <end position="19"/>
    </location>
</feature>
<feature type="chain" id="PRO_5034068940" description="HD/PDEase domain-containing protein" evidence="1">
    <location>
        <begin position="20"/>
        <end position="292"/>
    </location>
</feature>
<dbReference type="Proteomes" id="UP000559256">
    <property type="component" value="Unassembled WGS sequence"/>
</dbReference>
<organism evidence="2 3">
    <name type="scientific">Tetrapyrgos nigripes</name>
    <dbReference type="NCBI Taxonomy" id="182062"/>
    <lineage>
        <taxon>Eukaryota</taxon>
        <taxon>Fungi</taxon>
        <taxon>Dikarya</taxon>
        <taxon>Basidiomycota</taxon>
        <taxon>Agaricomycotina</taxon>
        <taxon>Agaricomycetes</taxon>
        <taxon>Agaricomycetidae</taxon>
        <taxon>Agaricales</taxon>
        <taxon>Marasmiineae</taxon>
        <taxon>Marasmiaceae</taxon>
        <taxon>Tetrapyrgos</taxon>
    </lineage>
</organism>
<reference evidence="2 3" key="1">
    <citation type="journal article" date="2020" name="ISME J.">
        <title>Uncovering the hidden diversity of litter-decomposition mechanisms in mushroom-forming fungi.</title>
        <authorList>
            <person name="Floudas D."/>
            <person name="Bentzer J."/>
            <person name="Ahren D."/>
            <person name="Johansson T."/>
            <person name="Persson P."/>
            <person name="Tunlid A."/>
        </authorList>
    </citation>
    <scope>NUCLEOTIDE SEQUENCE [LARGE SCALE GENOMIC DNA]</scope>
    <source>
        <strain evidence="2 3">CBS 291.85</strain>
    </source>
</reference>
<comment type="caution">
    <text evidence="2">The sequence shown here is derived from an EMBL/GenBank/DDBJ whole genome shotgun (WGS) entry which is preliminary data.</text>
</comment>
<sequence>MMSKSIVAIFAVFVATVAANTHPIKLVNNTTSTLPKTFDAFVPSNISEFLARATDAQPRFVPLTELRHPGIENAYKPSSDLAKKLETEPILDHSLRMYYFSLLILHSGFPSDTPGVPQITREELLKRVFLACILHDVGLSNDEFVLNHPAHAMSFELQGGILAYEHLLETYPSKLNADEVGDIAQGIMLHTLNPTFTSGAASAANFLVAQSALFDLGGYGSLSPDFAKLFGALLSRDSVREIEAAYPHGAVISEEFVTDIEGMLKQKPNCLLSHAPPNLLEVIGSVINLADS</sequence>
<dbReference type="PANTHER" id="PTHR35569">
    <property type="entry name" value="CYANAMIDE HYDRATASE DDI2-RELATED"/>
    <property type="match status" value="1"/>
</dbReference>
<dbReference type="OrthoDB" id="409121at2759"/>
<evidence type="ECO:0000313" key="2">
    <source>
        <dbReference type="EMBL" id="KAF5347682.1"/>
    </source>
</evidence>
<name>A0A8H5FT07_9AGAR</name>
<keyword evidence="3" id="KW-1185">Reference proteome</keyword>
<accession>A0A8H5FT07</accession>
<proteinExistence type="predicted"/>
<evidence type="ECO:0000256" key="1">
    <source>
        <dbReference type="SAM" id="SignalP"/>
    </source>
</evidence>